<keyword evidence="4" id="KW-1185">Reference proteome</keyword>
<gene>
    <name evidence="3" type="ORF">ACFMB1_12005</name>
</gene>
<dbReference type="SUPFAM" id="SSF49354">
    <property type="entry name" value="PapD-like"/>
    <property type="match status" value="1"/>
</dbReference>
<proteinExistence type="predicted"/>
<dbReference type="InterPro" id="IPR008962">
    <property type="entry name" value="PapD-like_sf"/>
</dbReference>
<evidence type="ECO:0000256" key="1">
    <source>
        <dbReference type="SAM" id="SignalP"/>
    </source>
</evidence>
<dbReference type="InterPro" id="IPR016147">
    <property type="entry name" value="Pili_assmbl_chaperone_N"/>
</dbReference>
<feature type="chain" id="PRO_5045889359" evidence="1">
    <location>
        <begin position="29"/>
        <end position="273"/>
    </location>
</feature>
<dbReference type="Proteomes" id="UP001596116">
    <property type="component" value="Unassembled WGS sequence"/>
</dbReference>
<comment type="caution">
    <text evidence="3">The sequence shown here is derived from an EMBL/GenBank/DDBJ whole genome shotgun (WGS) entry which is preliminary data.</text>
</comment>
<accession>A0ABW1KVX5</accession>
<evidence type="ECO:0000259" key="2">
    <source>
        <dbReference type="Pfam" id="PF00345"/>
    </source>
</evidence>
<dbReference type="RefSeq" id="WP_379882499.1">
    <property type="nucleotide sequence ID" value="NZ_JBHPON010000002.1"/>
</dbReference>
<evidence type="ECO:0000313" key="3">
    <source>
        <dbReference type="EMBL" id="MFC6036271.1"/>
    </source>
</evidence>
<keyword evidence="1" id="KW-0732">Signal</keyword>
<organism evidence="3 4">
    <name type="scientific">Hyphococcus aureus</name>
    <dbReference type="NCBI Taxonomy" id="2666033"/>
    <lineage>
        <taxon>Bacteria</taxon>
        <taxon>Pseudomonadati</taxon>
        <taxon>Pseudomonadota</taxon>
        <taxon>Alphaproteobacteria</taxon>
        <taxon>Parvularculales</taxon>
        <taxon>Parvularculaceae</taxon>
        <taxon>Hyphococcus</taxon>
    </lineage>
</organism>
<protein>
    <submittedName>
        <fullName evidence="3">Molecular chaperone</fullName>
    </submittedName>
</protein>
<dbReference type="Pfam" id="PF00345">
    <property type="entry name" value="PapD_N"/>
    <property type="match status" value="1"/>
</dbReference>
<sequence length="273" mass="29256">MAIANRYGLLAALLSALTLALTIPAASADMGLSPLRQVLSEDHPAAEFTVSNPSDRIMDARVSWTDLAATETGYDPATPSLRAELSAAPWLVVSPANFRLKPGARQKVRVEIRKGAKLPKGERRSHLLIETEASRSALRKASTGLQVDVSLGLSAPVILRNSGKAGAKITDVHLLRDDDGLLMLETSIEPKGDWSSFGRLIVTYTPEGGEKELLGLRDNVAGYTDVALRKVTIPFGYVSLGAGELLVRYEGAAEFAGMTFDERAFDIAPPESD</sequence>
<feature type="domain" description="Pili assembly chaperone N-terminal" evidence="2">
    <location>
        <begin position="32"/>
        <end position="125"/>
    </location>
</feature>
<evidence type="ECO:0000313" key="4">
    <source>
        <dbReference type="Proteomes" id="UP001596116"/>
    </source>
</evidence>
<reference evidence="3 4" key="1">
    <citation type="submission" date="2024-09" db="EMBL/GenBank/DDBJ databases">
        <authorList>
            <person name="Zhang Z.-H."/>
        </authorList>
    </citation>
    <scope>NUCLEOTIDE SEQUENCE [LARGE SCALE GENOMIC DNA]</scope>
    <source>
        <strain evidence="3 4">HHTR114</strain>
    </source>
</reference>
<name>A0ABW1KVX5_9PROT</name>
<dbReference type="EMBL" id="JBHPON010000002">
    <property type="protein sequence ID" value="MFC6036271.1"/>
    <property type="molecule type" value="Genomic_DNA"/>
</dbReference>
<dbReference type="Gene3D" id="2.60.40.10">
    <property type="entry name" value="Immunoglobulins"/>
    <property type="match status" value="1"/>
</dbReference>
<dbReference type="InterPro" id="IPR013783">
    <property type="entry name" value="Ig-like_fold"/>
</dbReference>
<feature type="signal peptide" evidence="1">
    <location>
        <begin position="1"/>
        <end position="28"/>
    </location>
</feature>